<reference evidence="2 3" key="1">
    <citation type="journal article" date="2016" name="Genome Biol. Evol.">
        <title>Gene Family Evolution Reflects Adaptation to Soil Environmental Stressors in the Genome of the Collembolan Orchesella cincta.</title>
        <authorList>
            <person name="Faddeeva-Vakhrusheva A."/>
            <person name="Derks M.F."/>
            <person name="Anvar S.Y."/>
            <person name="Agamennone V."/>
            <person name="Suring W."/>
            <person name="Smit S."/>
            <person name="van Straalen N.M."/>
            <person name="Roelofs D."/>
        </authorList>
    </citation>
    <scope>NUCLEOTIDE SEQUENCE [LARGE SCALE GENOMIC DNA]</scope>
    <source>
        <tissue evidence="2">Mixed pool</tissue>
    </source>
</reference>
<gene>
    <name evidence="2" type="ORF">Ocin01_18838</name>
</gene>
<name>A0A1D2M4J3_ORCCI</name>
<dbReference type="Gene3D" id="3.30.710.10">
    <property type="entry name" value="Potassium Channel Kv1.1, Chain A"/>
    <property type="match status" value="1"/>
</dbReference>
<keyword evidence="3" id="KW-1185">Reference proteome</keyword>
<dbReference type="Proteomes" id="UP000094527">
    <property type="component" value="Unassembled WGS sequence"/>
</dbReference>
<dbReference type="InterPro" id="IPR000210">
    <property type="entry name" value="BTB/POZ_dom"/>
</dbReference>
<protein>
    <submittedName>
        <fullName evidence="2">BTB and MATH domain-containing protein 40</fullName>
    </submittedName>
</protein>
<evidence type="ECO:0000259" key="1">
    <source>
        <dbReference type="Pfam" id="PF00651"/>
    </source>
</evidence>
<sequence length="145" mass="16579">MPLLTTGLKESQTKIIELTDLSDNVVNELLSYLYGQEINISQMHHAMAFELLRAAHKYNIVSLEHDMMETLLSKADVSYEIDIVLALYYFTVNIEEMHALCDKAINILKKNPEDLESSSAYRDLMEKDPKEAAKLAFKLLRLVSN</sequence>
<evidence type="ECO:0000313" key="3">
    <source>
        <dbReference type="Proteomes" id="UP000094527"/>
    </source>
</evidence>
<organism evidence="2 3">
    <name type="scientific">Orchesella cincta</name>
    <name type="common">Springtail</name>
    <name type="synonym">Podura cincta</name>
    <dbReference type="NCBI Taxonomy" id="48709"/>
    <lineage>
        <taxon>Eukaryota</taxon>
        <taxon>Metazoa</taxon>
        <taxon>Ecdysozoa</taxon>
        <taxon>Arthropoda</taxon>
        <taxon>Hexapoda</taxon>
        <taxon>Collembola</taxon>
        <taxon>Entomobryomorpha</taxon>
        <taxon>Entomobryoidea</taxon>
        <taxon>Orchesellidae</taxon>
        <taxon>Orchesellinae</taxon>
        <taxon>Orchesella</taxon>
    </lineage>
</organism>
<evidence type="ECO:0000313" key="2">
    <source>
        <dbReference type="EMBL" id="ODM87844.1"/>
    </source>
</evidence>
<dbReference type="STRING" id="48709.A0A1D2M4J3"/>
<accession>A0A1D2M4J3</accession>
<comment type="caution">
    <text evidence="2">The sequence shown here is derived from an EMBL/GenBank/DDBJ whole genome shotgun (WGS) entry which is preliminary data.</text>
</comment>
<dbReference type="OrthoDB" id="6359816at2759"/>
<dbReference type="EMBL" id="LJIJ01004558">
    <property type="protein sequence ID" value="ODM87844.1"/>
    <property type="molecule type" value="Genomic_DNA"/>
</dbReference>
<dbReference type="Pfam" id="PF00651">
    <property type="entry name" value="BTB"/>
    <property type="match status" value="1"/>
</dbReference>
<dbReference type="CDD" id="cd18186">
    <property type="entry name" value="BTB_POZ_ZBTB_KLHL-like"/>
    <property type="match status" value="1"/>
</dbReference>
<dbReference type="AlphaFoldDB" id="A0A1D2M4J3"/>
<dbReference type="InterPro" id="IPR011333">
    <property type="entry name" value="SKP1/BTB/POZ_sf"/>
</dbReference>
<proteinExistence type="predicted"/>
<dbReference type="SUPFAM" id="SSF54695">
    <property type="entry name" value="POZ domain"/>
    <property type="match status" value="1"/>
</dbReference>
<feature type="domain" description="BTB" evidence="1">
    <location>
        <begin position="6"/>
        <end position="72"/>
    </location>
</feature>